<reference evidence="1 2" key="1">
    <citation type="submission" date="2020-12" db="EMBL/GenBank/DDBJ databases">
        <title>Genomic Analysis and Response surface optimization of nitrogen-fixing conditions for A. chroococcum strain HR1, Isolation from rhizosphere soil.</title>
        <authorList>
            <person name="Li J."/>
            <person name="Yang H."/>
            <person name="Liu H."/>
            <person name="Wang C."/>
            <person name="Tian Y."/>
            <person name="Lu X.Y."/>
        </authorList>
    </citation>
    <scope>NUCLEOTIDE SEQUENCE [LARGE SCALE GENOMIC DNA]</scope>
    <source>
        <strain evidence="1 2">HR1</strain>
    </source>
</reference>
<protein>
    <submittedName>
        <fullName evidence="1">Uncharacterized protein</fullName>
    </submittedName>
</protein>
<dbReference type="Proteomes" id="UP000596192">
    <property type="component" value="Chromosome"/>
</dbReference>
<name>A0AAQ0BY86_9GAMM</name>
<evidence type="ECO:0000313" key="1">
    <source>
        <dbReference type="EMBL" id="QQE86891.1"/>
    </source>
</evidence>
<proteinExistence type="predicted"/>
<dbReference type="AlphaFoldDB" id="A0AAQ0BY86"/>
<organism evidence="1 2">
    <name type="scientific">Azotobacter chroococcum</name>
    <dbReference type="NCBI Taxonomy" id="353"/>
    <lineage>
        <taxon>Bacteria</taxon>
        <taxon>Pseudomonadati</taxon>
        <taxon>Pseudomonadota</taxon>
        <taxon>Gammaproteobacteria</taxon>
        <taxon>Pseudomonadales</taxon>
        <taxon>Pseudomonadaceae</taxon>
        <taxon>Azotobacter</taxon>
    </lineage>
</organism>
<dbReference type="RefSeq" id="WP_198866028.1">
    <property type="nucleotide sequence ID" value="NZ_CP066310.1"/>
</dbReference>
<dbReference type="EMBL" id="CP066310">
    <property type="protein sequence ID" value="QQE86891.1"/>
    <property type="molecule type" value="Genomic_DNA"/>
</dbReference>
<sequence length="47" mass="5059">MDKRKSALLAIILLLVAGFFLFDLGQYLDLASLKAQHAARPSGSAAR</sequence>
<accession>A0AAQ0BY86</accession>
<gene>
    <name evidence="1" type="ORF">GKQ51_11080</name>
</gene>
<evidence type="ECO:0000313" key="2">
    <source>
        <dbReference type="Proteomes" id="UP000596192"/>
    </source>
</evidence>